<evidence type="ECO:0000259" key="1">
    <source>
        <dbReference type="Pfam" id="PF12728"/>
    </source>
</evidence>
<name>A0A919XMY9_9BACL</name>
<dbReference type="EMBL" id="BORR01000002">
    <property type="protein sequence ID" value="GIO35734.1"/>
    <property type="molecule type" value="Genomic_DNA"/>
</dbReference>
<proteinExistence type="predicted"/>
<gene>
    <name evidence="2" type="ORF">J41TS12_05950</name>
</gene>
<protein>
    <recommendedName>
        <fullName evidence="1">Helix-turn-helix domain-containing protein</fullName>
    </recommendedName>
</protein>
<dbReference type="NCBIfam" id="TIGR01764">
    <property type="entry name" value="excise"/>
    <property type="match status" value="1"/>
</dbReference>
<feature type="domain" description="Helix-turn-helix" evidence="1">
    <location>
        <begin position="8"/>
        <end position="53"/>
    </location>
</feature>
<dbReference type="RefSeq" id="WP_212938140.1">
    <property type="nucleotide sequence ID" value="NZ_BORR01000002.1"/>
</dbReference>
<organism evidence="2 3">
    <name type="scientific">Paenibacillus antibioticophila</name>
    <dbReference type="NCBI Taxonomy" id="1274374"/>
    <lineage>
        <taxon>Bacteria</taxon>
        <taxon>Bacillati</taxon>
        <taxon>Bacillota</taxon>
        <taxon>Bacilli</taxon>
        <taxon>Bacillales</taxon>
        <taxon>Paenibacillaceae</taxon>
        <taxon>Paenibacillus</taxon>
    </lineage>
</organism>
<keyword evidence="3" id="KW-1185">Reference proteome</keyword>
<dbReference type="Proteomes" id="UP000681162">
    <property type="component" value="Unassembled WGS sequence"/>
</dbReference>
<dbReference type="InterPro" id="IPR041657">
    <property type="entry name" value="HTH_17"/>
</dbReference>
<reference evidence="2 3" key="1">
    <citation type="submission" date="2021-03" db="EMBL/GenBank/DDBJ databases">
        <title>Antimicrobial resistance genes in bacteria isolated from Japanese honey, and their potential for conferring macrolide and lincosamide resistance in the American foulbrood pathogen Paenibacillus larvae.</title>
        <authorList>
            <person name="Okamoto M."/>
            <person name="Kumagai M."/>
            <person name="Kanamori H."/>
            <person name="Takamatsu D."/>
        </authorList>
    </citation>
    <scope>NUCLEOTIDE SEQUENCE [LARGE SCALE GENOMIC DNA]</scope>
    <source>
        <strain evidence="2 3">J41TS12</strain>
    </source>
</reference>
<dbReference type="InterPro" id="IPR009061">
    <property type="entry name" value="DNA-bd_dom_put_sf"/>
</dbReference>
<dbReference type="GO" id="GO:0003677">
    <property type="term" value="F:DNA binding"/>
    <property type="evidence" value="ECO:0007669"/>
    <property type="project" value="InterPro"/>
</dbReference>
<comment type="caution">
    <text evidence="2">The sequence shown here is derived from an EMBL/GenBank/DDBJ whole genome shotgun (WGS) entry which is preliminary data.</text>
</comment>
<dbReference type="InterPro" id="IPR010093">
    <property type="entry name" value="SinI_DNA-bd"/>
</dbReference>
<evidence type="ECO:0000313" key="2">
    <source>
        <dbReference type="EMBL" id="GIO35734.1"/>
    </source>
</evidence>
<dbReference type="InterPro" id="IPR038148">
    <property type="entry name" value="Tn1545/Tn916_Xis"/>
</dbReference>
<dbReference type="SUPFAM" id="SSF46955">
    <property type="entry name" value="Putative DNA-binding domain"/>
    <property type="match status" value="1"/>
</dbReference>
<dbReference type="Pfam" id="PF12728">
    <property type="entry name" value="HTH_17"/>
    <property type="match status" value="1"/>
</dbReference>
<accession>A0A919XMY9</accession>
<dbReference type="AlphaFoldDB" id="A0A919XMY9"/>
<sequence length="166" mass="19584">MSKRKVTLNVKEVSEMIGISNTKIYEMARMNQIPHIKVGNRIIFHEDVLRDWMGVASIAPRGPLFTPLNSEQVESEDNLEGTRFEMHLSGETIRFVQTVLEIQEADIKKHLDEVYDESATKSIYYKDKPEDLEKRRMYAQRRYHALILALDEIDREFSWAQQRELR</sequence>
<evidence type="ECO:0000313" key="3">
    <source>
        <dbReference type="Proteomes" id="UP000681162"/>
    </source>
</evidence>
<dbReference type="Gene3D" id="3.90.105.50">
    <property type="match status" value="1"/>
</dbReference>